<dbReference type="InterPro" id="IPR000086">
    <property type="entry name" value="NUDIX_hydrolase_dom"/>
</dbReference>
<dbReference type="Proteomes" id="UP001276150">
    <property type="component" value="Unassembled WGS sequence"/>
</dbReference>
<dbReference type="Gene3D" id="3.90.79.10">
    <property type="entry name" value="Nucleoside Triphosphate Pyrophosphohydrolase"/>
    <property type="match status" value="1"/>
</dbReference>
<evidence type="ECO:0000256" key="2">
    <source>
        <dbReference type="ARBA" id="ARBA00022801"/>
    </source>
</evidence>
<keyword evidence="6" id="KW-1185">Reference proteome</keyword>
<dbReference type="SUPFAM" id="SSF55811">
    <property type="entry name" value="Nudix"/>
    <property type="match status" value="1"/>
</dbReference>
<accession>A0ABU4DPI1</accession>
<reference evidence="5 6" key="1">
    <citation type="submission" date="2022-11" db="EMBL/GenBank/DDBJ databases">
        <title>Deinococcus ZS9-10, Low Temperature and Draught-tolerating, UV-resistant Bacteria from Continental Antarctica.</title>
        <authorList>
            <person name="Cheng L."/>
        </authorList>
    </citation>
    <scope>NUCLEOTIDE SEQUENCE [LARGE SCALE GENOMIC DNA]</scope>
    <source>
        <strain evidence="5 6">ZS9-10</strain>
    </source>
</reference>
<dbReference type="RefSeq" id="WP_317638917.1">
    <property type="nucleotide sequence ID" value="NZ_JAPMIV010000003.1"/>
</dbReference>
<dbReference type="PROSITE" id="PS51462">
    <property type="entry name" value="NUDIX"/>
    <property type="match status" value="1"/>
</dbReference>
<evidence type="ECO:0000313" key="6">
    <source>
        <dbReference type="Proteomes" id="UP001276150"/>
    </source>
</evidence>
<dbReference type="Pfam" id="PF00293">
    <property type="entry name" value="NUDIX"/>
    <property type="match status" value="1"/>
</dbReference>
<dbReference type="InterPro" id="IPR015797">
    <property type="entry name" value="NUDIX_hydrolase-like_dom_sf"/>
</dbReference>
<sequence length="134" mass="14620">MGAGVAVLKDAEVLLIQRRDNGLWDVPGGGLKSGETPQDTARRELTEETGLSVGLLHPLAVFQHPHTYPDGNWVEWETHVFTAEFTEGEARAGDDAQEARWWPLDALPHAVSDATASYFAALRQPLPVLQHAGD</sequence>
<feature type="domain" description="Nudix hydrolase" evidence="4">
    <location>
        <begin position="1"/>
        <end position="124"/>
    </location>
</feature>
<comment type="similarity">
    <text evidence="3">Belongs to the Nudix hydrolase family.</text>
</comment>
<dbReference type="PANTHER" id="PTHR43046">
    <property type="entry name" value="GDP-MANNOSE MANNOSYL HYDROLASE"/>
    <property type="match status" value="1"/>
</dbReference>
<evidence type="ECO:0000259" key="4">
    <source>
        <dbReference type="PROSITE" id="PS51462"/>
    </source>
</evidence>
<comment type="cofactor">
    <cofactor evidence="1">
        <name>Mg(2+)</name>
        <dbReference type="ChEBI" id="CHEBI:18420"/>
    </cofactor>
</comment>
<evidence type="ECO:0000256" key="1">
    <source>
        <dbReference type="ARBA" id="ARBA00001946"/>
    </source>
</evidence>
<proteinExistence type="inferred from homology"/>
<evidence type="ECO:0000313" key="5">
    <source>
        <dbReference type="EMBL" id="MDV6373609.1"/>
    </source>
</evidence>
<protein>
    <submittedName>
        <fullName evidence="5">NUDIX domain-containing protein</fullName>
    </submittedName>
</protein>
<dbReference type="InterPro" id="IPR020476">
    <property type="entry name" value="Nudix_hydrolase"/>
</dbReference>
<keyword evidence="2 3" id="KW-0378">Hydrolase</keyword>
<dbReference type="PRINTS" id="PR00502">
    <property type="entry name" value="NUDIXFAMILY"/>
</dbReference>
<dbReference type="EMBL" id="JAPMIV010000003">
    <property type="protein sequence ID" value="MDV6373609.1"/>
    <property type="molecule type" value="Genomic_DNA"/>
</dbReference>
<gene>
    <name evidence="5" type="ORF">ORD21_03230</name>
</gene>
<organism evidence="5 6">
    <name type="scientific">Deinococcus arenicola</name>
    <dbReference type="NCBI Taxonomy" id="2994950"/>
    <lineage>
        <taxon>Bacteria</taxon>
        <taxon>Thermotogati</taxon>
        <taxon>Deinococcota</taxon>
        <taxon>Deinococci</taxon>
        <taxon>Deinococcales</taxon>
        <taxon>Deinococcaceae</taxon>
        <taxon>Deinococcus</taxon>
    </lineage>
</organism>
<evidence type="ECO:0000256" key="3">
    <source>
        <dbReference type="RuleBase" id="RU003476"/>
    </source>
</evidence>
<dbReference type="PROSITE" id="PS00893">
    <property type="entry name" value="NUDIX_BOX"/>
    <property type="match status" value="1"/>
</dbReference>
<dbReference type="PANTHER" id="PTHR43046:SF2">
    <property type="entry name" value="8-OXO-DGTP DIPHOSPHATASE-RELATED"/>
    <property type="match status" value="1"/>
</dbReference>
<dbReference type="InterPro" id="IPR020084">
    <property type="entry name" value="NUDIX_hydrolase_CS"/>
</dbReference>
<comment type="caution">
    <text evidence="5">The sequence shown here is derived from an EMBL/GenBank/DDBJ whole genome shotgun (WGS) entry which is preliminary data.</text>
</comment>
<name>A0ABU4DPI1_9DEIO</name>